<dbReference type="Proteomes" id="UP000035548">
    <property type="component" value="Chromosome"/>
</dbReference>
<dbReference type="KEGG" id="cut:CUTER_07310"/>
<feature type="transmembrane region" description="Helical" evidence="1">
    <location>
        <begin position="70"/>
        <end position="91"/>
    </location>
</feature>
<evidence type="ECO:0000313" key="3">
    <source>
        <dbReference type="Proteomes" id="UP000035548"/>
    </source>
</evidence>
<keyword evidence="1" id="KW-1133">Transmembrane helix</keyword>
<name>A0A0G3HDK1_9CORY</name>
<dbReference type="GO" id="GO:0016020">
    <property type="term" value="C:membrane"/>
    <property type="evidence" value="ECO:0007669"/>
    <property type="project" value="InterPro"/>
</dbReference>
<reference evidence="3" key="2">
    <citation type="submission" date="2015-05" db="EMBL/GenBank/DDBJ databases">
        <title>Complete genome sequence of Corynebacterium uterequi DSM 45634, isolated from the uterus of a maiden mare.</title>
        <authorList>
            <person name="Ruckert C."/>
            <person name="Albersmeier A."/>
            <person name="Winkler A."/>
            <person name="Tauch A."/>
        </authorList>
    </citation>
    <scope>NUCLEOTIDE SEQUENCE [LARGE SCALE GENOMIC DNA]</scope>
    <source>
        <strain evidence="3">DSM 45634</strain>
    </source>
</reference>
<dbReference type="Pfam" id="PF02325">
    <property type="entry name" value="CCB3_YggT"/>
    <property type="match status" value="1"/>
</dbReference>
<dbReference type="STRING" id="1072256.CUTER_07310"/>
<dbReference type="EMBL" id="CP011546">
    <property type="protein sequence ID" value="AKK11451.1"/>
    <property type="molecule type" value="Genomic_DNA"/>
</dbReference>
<keyword evidence="1" id="KW-0812">Transmembrane</keyword>
<organism evidence="2 3">
    <name type="scientific">Corynebacterium uterequi</name>
    <dbReference type="NCBI Taxonomy" id="1072256"/>
    <lineage>
        <taxon>Bacteria</taxon>
        <taxon>Bacillati</taxon>
        <taxon>Actinomycetota</taxon>
        <taxon>Actinomycetes</taxon>
        <taxon>Mycobacteriales</taxon>
        <taxon>Corynebacteriaceae</taxon>
        <taxon>Corynebacterium</taxon>
    </lineage>
</organism>
<keyword evidence="3" id="KW-1185">Reference proteome</keyword>
<dbReference type="AlphaFoldDB" id="A0A0G3HDK1"/>
<keyword evidence="1" id="KW-0472">Membrane</keyword>
<protein>
    <submittedName>
        <fullName evidence="2">YGGT family protein</fullName>
    </submittedName>
</protein>
<evidence type="ECO:0000256" key="1">
    <source>
        <dbReference type="SAM" id="Phobius"/>
    </source>
</evidence>
<dbReference type="OrthoDB" id="3216131at2"/>
<reference evidence="2 3" key="1">
    <citation type="journal article" date="2015" name="Genome Announc.">
        <title>Virulence Factor Genes Detected in the Complete Genome Sequence of Corynebacterium uterequi DSM 45634, Isolated from the Uterus of a Maiden Mare.</title>
        <authorList>
            <person name="Ruckert C."/>
            <person name="Kriete M."/>
            <person name="Jaenicke S."/>
            <person name="Winkler A."/>
            <person name="Tauch A."/>
        </authorList>
    </citation>
    <scope>NUCLEOTIDE SEQUENCE [LARGE SCALE GENOMIC DNA]</scope>
    <source>
        <strain evidence="2 3">DSM 45634</strain>
    </source>
</reference>
<evidence type="ECO:0000313" key="2">
    <source>
        <dbReference type="EMBL" id="AKK11451.1"/>
    </source>
</evidence>
<proteinExistence type="predicted"/>
<gene>
    <name evidence="2" type="ORF">CUTER_07310</name>
</gene>
<dbReference type="PATRIC" id="fig|1072256.5.peg.1445"/>
<dbReference type="InterPro" id="IPR003425">
    <property type="entry name" value="CCB3/YggT"/>
</dbReference>
<accession>A0A0G3HDK1</accession>
<feature type="transmembrane region" description="Helical" evidence="1">
    <location>
        <begin position="6"/>
        <end position="24"/>
    </location>
</feature>
<dbReference type="RefSeq" id="WP_047259863.1">
    <property type="nucleotide sequence ID" value="NZ_CP011546.1"/>
</dbReference>
<sequence length="96" mass="10886">MSVLAATILVVIDLYVLLLIFRFITEMVQAFSRNFRPPSWFFYVAEPIFVVTDPPVKFFRRLIPPLQSGGVGIDLSVLVLFFLLQVIRVVVAQTLG</sequence>